<dbReference type="PANTHER" id="PTHR35580">
    <property type="entry name" value="CELL SURFACE GLYCOPROTEIN (S-LAYER PROTEIN)-LIKE PROTEIN"/>
    <property type="match status" value="1"/>
</dbReference>
<evidence type="ECO:0008006" key="3">
    <source>
        <dbReference type="Google" id="ProtNLM"/>
    </source>
</evidence>
<dbReference type="Proteomes" id="UP000031599">
    <property type="component" value="Unassembled WGS sequence"/>
</dbReference>
<dbReference type="SUPFAM" id="SSF50998">
    <property type="entry name" value="Quinoprotein alcohol dehydrogenase-like"/>
    <property type="match status" value="1"/>
</dbReference>
<sequence length="626" mass="65498">MLVGDTGVFECDVAEIFIQRCNGETCHGVGVSSTSALDLISPNVEARVSGVSGTNCSGILADSTQPQASLLYTKVTEPDCGVRMPMGSEPLEADEVTCLEYWISGLLPPDPGCVDCECEPGVVEDCYSGPESTLNVGMCKGGTHTCQTSGLDWSECEGEVTPLGENCFTPDVDEDCDGQMPACGDVWGRRFGNPDDQAIRSVAVDPDNGDVYSFGDFEGAVSFGAAPLIAEPSDPLRQDLVVSKHDLHGNPIWSRRFGDSSTQIAQKMAIDGDGNLVFVGRMYGTIDLGGGTLHAAGGNDIVVFKLDSEGNHIWSQIFGDNEPDRAARLAFDADNNVILTGTFTGKIDFGVAKFASAGQRDAFVVRLARDTGEPTFAMKIGGAGDDYGFGVDVDENGDIVIGGRFGAALDLGGQTLTHAGDLDIYVARLDEAGQVLWARSFGGSGPDELHDLRLQQDGDIVLLGAISASVDFGGDTLNSAGARDIFLATLDGQGEHVWSERYGDAADQFELGGTESWLTLALEASGSIHVGGSLYGVLDFGGGDSLAAKGERPDVFHAQFSANGDYVGGWRFGDSGSDFGHDIAVAATGHVIHGGRSLGPTVDFGDIGVFDNAGRSDGLLARLAPL</sequence>
<organism evidence="1 2">
    <name type="scientific">Enhygromyxa salina</name>
    <dbReference type="NCBI Taxonomy" id="215803"/>
    <lineage>
        <taxon>Bacteria</taxon>
        <taxon>Pseudomonadati</taxon>
        <taxon>Myxococcota</taxon>
        <taxon>Polyangia</taxon>
        <taxon>Nannocystales</taxon>
        <taxon>Nannocystaceae</taxon>
        <taxon>Enhygromyxa</taxon>
    </lineage>
</organism>
<proteinExistence type="predicted"/>
<dbReference type="AlphaFoldDB" id="A0A0C2DA82"/>
<gene>
    <name evidence="1" type="ORF">DB30_04141</name>
</gene>
<dbReference type="PANTHER" id="PTHR35580:SF1">
    <property type="entry name" value="PHYTASE-LIKE DOMAIN-CONTAINING PROTEIN"/>
    <property type="match status" value="1"/>
</dbReference>
<comment type="caution">
    <text evidence="1">The sequence shown here is derived from an EMBL/GenBank/DDBJ whole genome shotgun (WGS) entry which is preliminary data.</text>
</comment>
<dbReference type="EMBL" id="JMCC02000032">
    <property type="protein sequence ID" value="KIG16797.1"/>
    <property type="molecule type" value="Genomic_DNA"/>
</dbReference>
<accession>A0A0C2DA82</accession>
<reference evidence="1 2" key="1">
    <citation type="submission" date="2014-12" db="EMBL/GenBank/DDBJ databases">
        <title>Genome assembly of Enhygromyxa salina DSM 15201.</title>
        <authorList>
            <person name="Sharma G."/>
            <person name="Subramanian S."/>
        </authorList>
    </citation>
    <scope>NUCLEOTIDE SEQUENCE [LARGE SCALE GENOMIC DNA]</scope>
    <source>
        <strain evidence="1 2">DSM 15201</strain>
    </source>
</reference>
<evidence type="ECO:0000313" key="2">
    <source>
        <dbReference type="Proteomes" id="UP000031599"/>
    </source>
</evidence>
<name>A0A0C2DA82_9BACT</name>
<protein>
    <recommendedName>
        <fullName evidence="3">Beta-propeller repeat protein</fullName>
    </recommendedName>
</protein>
<evidence type="ECO:0000313" key="1">
    <source>
        <dbReference type="EMBL" id="KIG16797.1"/>
    </source>
</evidence>
<dbReference type="InterPro" id="IPR052918">
    <property type="entry name" value="Motility_Chemotaxis_Reg"/>
</dbReference>
<dbReference type="InterPro" id="IPR011047">
    <property type="entry name" value="Quinoprotein_ADH-like_sf"/>
</dbReference>